<evidence type="ECO:0000256" key="2">
    <source>
        <dbReference type="ARBA" id="ARBA00023163"/>
    </source>
</evidence>
<comment type="caution">
    <text evidence="6">The sequence shown here is derived from an EMBL/GenBank/DDBJ whole genome shotgun (WGS) entry which is preliminary data.</text>
</comment>
<dbReference type="AlphaFoldDB" id="A0A9W4WWL4"/>
<dbReference type="InterPro" id="IPR043198">
    <property type="entry name" value="Cyclin/Ssn8"/>
</dbReference>
<dbReference type="InterPro" id="IPR000812">
    <property type="entry name" value="TFIIB"/>
</dbReference>
<sequence>MAAFSSNWRFDIADYKKNTPSRRDGISLSEERIKRKIGMKFLLDVSWSLKLPQNTIATAATYYHRFFMLRSFKKYHKYEIAGACILLACKTEETMRKISQVSMICAKFALRENSYVKNEKEIEAWSKTLKKREPVVAATLCFDLAIKKPKPYQVLLNFLKSLDNVEKDVLQNFATNAWAIINDSYLTPMCLFQKPETIASAAIYLAAQMVDLQLNIDPSNGLCWWEITDCSILELGNCVQEILDSYRIPRGEVTSPDVGNTVSTSSPRITNINLNGDDDMSGSTTPFNVNTRTTHVGTRNGVHTPYDNPSSSRNTVLNGDEEVEDGQITEDGQIVDNNIATMVNGNIADENEMELN</sequence>
<accession>A0A9W4WWL4</accession>
<evidence type="ECO:0000256" key="4">
    <source>
        <dbReference type="SAM" id="MobiDB-lite"/>
    </source>
</evidence>
<feature type="compositionally biased region" description="Polar residues" evidence="4">
    <location>
        <begin position="307"/>
        <end position="317"/>
    </location>
</feature>
<evidence type="ECO:0000313" key="6">
    <source>
        <dbReference type="EMBL" id="CAI2184483.1"/>
    </source>
</evidence>
<dbReference type="CDD" id="cd20546">
    <property type="entry name" value="CYCLIN_SpCG1C_ScCTK2-like_rpt2"/>
    <property type="match status" value="1"/>
</dbReference>
<keyword evidence="1" id="KW-0805">Transcription regulation</keyword>
<name>A0A9W4WWL4_9GLOM</name>
<dbReference type="InterPro" id="IPR006671">
    <property type="entry name" value="Cyclin_N"/>
</dbReference>
<keyword evidence="7" id="KW-1185">Reference proteome</keyword>
<dbReference type="PANTHER" id="PTHR10026">
    <property type="entry name" value="CYCLIN"/>
    <property type="match status" value="1"/>
</dbReference>
<dbReference type="EMBL" id="CAMKVN010003350">
    <property type="protein sequence ID" value="CAI2184483.1"/>
    <property type="molecule type" value="Genomic_DNA"/>
</dbReference>
<dbReference type="Pfam" id="PF00134">
    <property type="entry name" value="Cyclin_N"/>
    <property type="match status" value="1"/>
</dbReference>
<dbReference type="InterPro" id="IPR036915">
    <property type="entry name" value="Cyclin-like_sf"/>
</dbReference>
<evidence type="ECO:0000256" key="1">
    <source>
        <dbReference type="ARBA" id="ARBA00023015"/>
    </source>
</evidence>
<evidence type="ECO:0000256" key="3">
    <source>
        <dbReference type="RuleBase" id="RU000383"/>
    </source>
</evidence>
<feature type="region of interest" description="Disordered" evidence="4">
    <location>
        <begin position="290"/>
        <end position="317"/>
    </location>
</feature>
<organism evidence="6 7">
    <name type="scientific">Funneliformis geosporum</name>
    <dbReference type="NCBI Taxonomy" id="1117311"/>
    <lineage>
        <taxon>Eukaryota</taxon>
        <taxon>Fungi</taxon>
        <taxon>Fungi incertae sedis</taxon>
        <taxon>Mucoromycota</taxon>
        <taxon>Glomeromycotina</taxon>
        <taxon>Glomeromycetes</taxon>
        <taxon>Glomerales</taxon>
        <taxon>Glomeraceae</taxon>
        <taxon>Funneliformis</taxon>
    </lineage>
</organism>
<dbReference type="InterPro" id="IPR013763">
    <property type="entry name" value="Cyclin-like_dom"/>
</dbReference>
<dbReference type="Gene3D" id="1.10.472.10">
    <property type="entry name" value="Cyclin-like"/>
    <property type="match status" value="2"/>
</dbReference>
<dbReference type="GO" id="GO:0006357">
    <property type="term" value="P:regulation of transcription by RNA polymerase II"/>
    <property type="evidence" value="ECO:0007669"/>
    <property type="project" value="InterPro"/>
</dbReference>
<evidence type="ECO:0000313" key="7">
    <source>
        <dbReference type="Proteomes" id="UP001153678"/>
    </source>
</evidence>
<dbReference type="GO" id="GO:0016538">
    <property type="term" value="F:cyclin-dependent protein serine/threonine kinase regulator activity"/>
    <property type="evidence" value="ECO:0007669"/>
    <property type="project" value="InterPro"/>
</dbReference>
<dbReference type="PRINTS" id="PR00685">
    <property type="entry name" value="TIFACTORIIB"/>
</dbReference>
<dbReference type="SMART" id="SM00385">
    <property type="entry name" value="CYCLIN"/>
    <property type="match status" value="2"/>
</dbReference>
<comment type="similarity">
    <text evidence="3">Belongs to the cyclin family.</text>
</comment>
<feature type="domain" description="Cyclin-like" evidence="5">
    <location>
        <begin position="153"/>
        <end position="244"/>
    </location>
</feature>
<feature type="domain" description="Cyclin-like" evidence="5">
    <location>
        <begin position="40"/>
        <end position="124"/>
    </location>
</feature>
<dbReference type="OrthoDB" id="25002at2759"/>
<keyword evidence="3" id="KW-0195">Cyclin</keyword>
<keyword evidence="2" id="KW-0804">Transcription</keyword>
<evidence type="ECO:0000259" key="5">
    <source>
        <dbReference type="SMART" id="SM00385"/>
    </source>
</evidence>
<gene>
    <name evidence="6" type="ORF">FWILDA_LOCUS11600</name>
</gene>
<proteinExistence type="inferred from homology"/>
<dbReference type="SUPFAM" id="SSF47954">
    <property type="entry name" value="Cyclin-like"/>
    <property type="match status" value="2"/>
</dbReference>
<protein>
    <submittedName>
        <fullName evidence="6">17311_t:CDS:1</fullName>
    </submittedName>
</protein>
<dbReference type="Proteomes" id="UP001153678">
    <property type="component" value="Unassembled WGS sequence"/>
</dbReference>
<dbReference type="GO" id="GO:0070897">
    <property type="term" value="P:transcription preinitiation complex assembly"/>
    <property type="evidence" value="ECO:0007669"/>
    <property type="project" value="InterPro"/>
</dbReference>
<reference evidence="6" key="1">
    <citation type="submission" date="2022-08" db="EMBL/GenBank/DDBJ databases">
        <authorList>
            <person name="Kallberg Y."/>
            <person name="Tangrot J."/>
            <person name="Rosling A."/>
        </authorList>
    </citation>
    <scope>NUCLEOTIDE SEQUENCE</scope>
    <source>
        <strain evidence="6">Wild A</strain>
    </source>
</reference>